<feature type="compositionally biased region" description="Low complexity" evidence="2">
    <location>
        <begin position="267"/>
        <end position="277"/>
    </location>
</feature>
<evidence type="ECO:0000256" key="2">
    <source>
        <dbReference type="SAM" id="MobiDB-lite"/>
    </source>
</evidence>
<evidence type="ECO:0000313" key="4">
    <source>
        <dbReference type="Proteomes" id="UP001302126"/>
    </source>
</evidence>
<gene>
    <name evidence="3" type="ORF">QBC35DRAFT_552850</name>
</gene>
<name>A0AAN6X1X6_9PEZI</name>
<keyword evidence="4" id="KW-1185">Reference proteome</keyword>
<evidence type="ECO:0000313" key="3">
    <source>
        <dbReference type="EMBL" id="KAK4192375.1"/>
    </source>
</evidence>
<dbReference type="EMBL" id="MU864355">
    <property type="protein sequence ID" value="KAK4192375.1"/>
    <property type="molecule type" value="Genomic_DNA"/>
</dbReference>
<protein>
    <submittedName>
        <fullName evidence="3">Uncharacterized protein</fullName>
    </submittedName>
</protein>
<feature type="region of interest" description="Disordered" evidence="2">
    <location>
        <begin position="552"/>
        <end position="602"/>
    </location>
</feature>
<feature type="coiled-coil region" evidence="1">
    <location>
        <begin position="482"/>
        <end position="532"/>
    </location>
</feature>
<keyword evidence="1" id="KW-0175">Coiled coil</keyword>
<organism evidence="3 4">
    <name type="scientific">Podospora australis</name>
    <dbReference type="NCBI Taxonomy" id="1536484"/>
    <lineage>
        <taxon>Eukaryota</taxon>
        <taxon>Fungi</taxon>
        <taxon>Dikarya</taxon>
        <taxon>Ascomycota</taxon>
        <taxon>Pezizomycotina</taxon>
        <taxon>Sordariomycetes</taxon>
        <taxon>Sordariomycetidae</taxon>
        <taxon>Sordariales</taxon>
        <taxon>Podosporaceae</taxon>
        <taxon>Podospora</taxon>
    </lineage>
</organism>
<feature type="region of interest" description="Disordered" evidence="2">
    <location>
        <begin position="215"/>
        <end position="322"/>
    </location>
</feature>
<accession>A0AAN6X1X6</accession>
<sequence>MAPSDLQSEASNNSSDSEESGLDTVNLQAPPNWPFWEIEGFHFDDSTVEELAKKVKLVWSALCKSEFTNIPGTSKSYQHSRAVIKLRVQNNVAVVFRALLFFGDLYEAHDFHGRIAELMPPQVGKVTFQLLAKAYSQARKNHVRLWGSVTQSPVALLADEWDAHVAGFVRDISAPTPNISDLTKDWDDLKQRGGLINLGQQTLWTRNIAHHPKDRPDVVVLDDSPDNSPQLPTATRAVAEPSRSNNKRKVRTDPITPRKPSAKRRAPATATPRANRTVEFASSPPLPRLPSGNTSLGLSPSPSSIQTPDTQRPSGARDNTASTQIRSLDLAISGLKTTVASLSNRVNAVEVDLGLRQGPESVVKQIETRVQELDQKLNKKHSAQDGYVSNRVKIAVAAALLPSEQQIKTFSEKLDKFGETLAVEKNQREQSETEIQGKLRKLRGKERELRAIVDKLPDQSTAENNEDDVHAQGHNCISKAKVDKLMEENKRLISRVETLEKSPGTQDLQNEVTQLRIDNSKLKDSIAELKTEFQAAINGLWGFMGHHGQQQNYNPNNLNYGGGNPPPQNLPFVPGQNHNPPGNYGRPFRPGQNTNRFDRNSR</sequence>
<reference evidence="3" key="1">
    <citation type="journal article" date="2023" name="Mol. Phylogenet. Evol.">
        <title>Genome-scale phylogeny and comparative genomics of the fungal order Sordariales.</title>
        <authorList>
            <person name="Hensen N."/>
            <person name="Bonometti L."/>
            <person name="Westerberg I."/>
            <person name="Brannstrom I.O."/>
            <person name="Guillou S."/>
            <person name="Cros-Aarteil S."/>
            <person name="Calhoun S."/>
            <person name="Haridas S."/>
            <person name="Kuo A."/>
            <person name="Mondo S."/>
            <person name="Pangilinan J."/>
            <person name="Riley R."/>
            <person name="LaButti K."/>
            <person name="Andreopoulos B."/>
            <person name="Lipzen A."/>
            <person name="Chen C."/>
            <person name="Yan M."/>
            <person name="Daum C."/>
            <person name="Ng V."/>
            <person name="Clum A."/>
            <person name="Steindorff A."/>
            <person name="Ohm R.A."/>
            <person name="Martin F."/>
            <person name="Silar P."/>
            <person name="Natvig D.O."/>
            <person name="Lalanne C."/>
            <person name="Gautier V."/>
            <person name="Ament-Velasquez S.L."/>
            <person name="Kruys A."/>
            <person name="Hutchinson M.I."/>
            <person name="Powell A.J."/>
            <person name="Barry K."/>
            <person name="Miller A.N."/>
            <person name="Grigoriev I.V."/>
            <person name="Debuchy R."/>
            <person name="Gladieux P."/>
            <person name="Hiltunen Thoren M."/>
            <person name="Johannesson H."/>
        </authorList>
    </citation>
    <scope>NUCLEOTIDE SEQUENCE</scope>
    <source>
        <strain evidence="3">PSN309</strain>
    </source>
</reference>
<dbReference type="Proteomes" id="UP001302126">
    <property type="component" value="Unassembled WGS sequence"/>
</dbReference>
<proteinExistence type="predicted"/>
<reference evidence="3" key="2">
    <citation type="submission" date="2023-05" db="EMBL/GenBank/DDBJ databases">
        <authorList>
            <consortium name="Lawrence Berkeley National Laboratory"/>
            <person name="Steindorff A."/>
            <person name="Hensen N."/>
            <person name="Bonometti L."/>
            <person name="Westerberg I."/>
            <person name="Brannstrom I.O."/>
            <person name="Guillou S."/>
            <person name="Cros-Aarteil S."/>
            <person name="Calhoun S."/>
            <person name="Haridas S."/>
            <person name="Kuo A."/>
            <person name="Mondo S."/>
            <person name="Pangilinan J."/>
            <person name="Riley R."/>
            <person name="Labutti K."/>
            <person name="Andreopoulos B."/>
            <person name="Lipzen A."/>
            <person name="Chen C."/>
            <person name="Yanf M."/>
            <person name="Daum C."/>
            <person name="Ng V."/>
            <person name="Clum A."/>
            <person name="Ohm R."/>
            <person name="Martin F."/>
            <person name="Silar P."/>
            <person name="Natvig D."/>
            <person name="Lalanne C."/>
            <person name="Gautier V."/>
            <person name="Ament-Velasquez S.L."/>
            <person name="Kruys A."/>
            <person name="Hutchinson M.I."/>
            <person name="Powell A.J."/>
            <person name="Barry K."/>
            <person name="Miller A.N."/>
            <person name="Grigoriev I.V."/>
            <person name="Debuchy R."/>
            <person name="Gladieux P."/>
            <person name="Thoren M.H."/>
            <person name="Johannesson H."/>
        </authorList>
    </citation>
    <scope>NUCLEOTIDE SEQUENCE</scope>
    <source>
        <strain evidence="3">PSN309</strain>
    </source>
</reference>
<feature type="compositionally biased region" description="Polar residues" evidence="2">
    <location>
        <begin position="291"/>
        <end position="322"/>
    </location>
</feature>
<dbReference type="AlphaFoldDB" id="A0AAN6X1X6"/>
<evidence type="ECO:0000256" key="1">
    <source>
        <dbReference type="SAM" id="Coils"/>
    </source>
</evidence>
<feature type="region of interest" description="Disordered" evidence="2">
    <location>
        <begin position="1"/>
        <end position="23"/>
    </location>
</feature>
<comment type="caution">
    <text evidence="3">The sequence shown here is derived from an EMBL/GenBank/DDBJ whole genome shotgun (WGS) entry which is preliminary data.</text>
</comment>